<accession>A0AAV4QDP5</accession>
<dbReference type="EMBL" id="BPLQ01004357">
    <property type="protein sequence ID" value="GIY07560.1"/>
    <property type="molecule type" value="Genomic_DNA"/>
</dbReference>
<evidence type="ECO:0000313" key="2">
    <source>
        <dbReference type="Proteomes" id="UP001054837"/>
    </source>
</evidence>
<protein>
    <submittedName>
        <fullName evidence="1">Uncharacterized protein</fullName>
    </submittedName>
</protein>
<evidence type="ECO:0000313" key="1">
    <source>
        <dbReference type="EMBL" id="GIY07560.1"/>
    </source>
</evidence>
<organism evidence="1 2">
    <name type="scientific">Caerostris darwini</name>
    <dbReference type="NCBI Taxonomy" id="1538125"/>
    <lineage>
        <taxon>Eukaryota</taxon>
        <taxon>Metazoa</taxon>
        <taxon>Ecdysozoa</taxon>
        <taxon>Arthropoda</taxon>
        <taxon>Chelicerata</taxon>
        <taxon>Arachnida</taxon>
        <taxon>Araneae</taxon>
        <taxon>Araneomorphae</taxon>
        <taxon>Entelegynae</taxon>
        <taxon>Araneoidea</taxon>
        <taxon>Araneidae</taxon>
        <taxon>Caerostris</taxon>
    </lineage>
</organism>
<dbReference type="AlphaFoldDB" id="A0AAV4QDP5"/>
<proteinExistence type="predicted"/>
<keyword evidence="2" id="KW-1185">Reference proteome</keyword>
<name>A0AAV4QDP5_9ARAC</name>
<comment type="caution">
    <text evidence="1">The sequence shown here is derived from an EMBL/GenBank/DDBJ whole genome shotgun (WGS) entry which is preliminary data.</text>
</comment>
<gene>
    <name evidence="1" type="ORF">CDAR_34561</name>
</gene>
<sequence length="84" mass="9612">MSFLVTTVSASLVSEAWMFASKKTHESSRNPSHQFLFCIDKEICLTVWKIIPIRRSFIFGTVGTIFTYVILFDNFNTPESILTT</sequence>
<dbReference type="Proteomes" id="UP001054837">
    <property type="component" value="Unassembled WGS sequence"/>
</dbReference>
<reference evidence="1 2" key="1">
    <citation type="submission" date="2021-06" db="EMBL/GenBank/DDBJ databases">
        <title>Caerostris darwini draft genome.</title>
        <authorList>
            <person name="Kono N."/>
            <person name="Arakawa K."/>
        </authorList>
    </citation>
    <scope>NUCLEOTIDE SEQUENCE [LARGE SCALE GENOMIC DNA]</scope>
</reference>